<name>A0A6G0THP1_APHGL</name>
<accession>A0A6G0THP1</accession>
<proteinExistence type="predicted"/>
<evidence type="ECO:0000313" key="2">
    <source>
        <dbReference type="Proteomes" id="UP000475862"/>
    </source>
</evidence>
<organism evidence="1 2">
    <name type="scientific">Aphis glycines</name>
    <name type="common">Soybean aphid</name>
    <dbReference type="NCBI Taxonomy" id="307491"/>
    <lineage>
        <taxon>Eukaryota</taxon>
        <taxon>Metazoa</taxon>
        <taxon>Ecdysozoa</taxon>
        <taxon>Arthropoda</taxon>
        <taxon>Hexapoda</taxon>
        <taxon>Insecta</taxon>
        <taxon>Pterygota</taxon>
        <taxon>Neoptera</taxon>
        <taxon>Paraneoptera</taxon>
        <taxon>Hemiptera</taxon>
        <taxon>Sternorrhyncha</taxon>
        <taxon>Aphidomorpha</taxon>
        <taxon>Aphidoidea</taxon>
        <taxon>Aphididae</taxon>
        <taxon>Aphidini</taxon>
        <taxon>Aphis</taxon>
        <taxon>Aphis</taxon>
    </lineage>
</organism>
<protein>
    <submittedName>
        <fullName evidence="1">Uncharacterized protein</fullName>
    </submittedName>
</protein>
<comment type="caution">
    <text evidence="1">The sequence shown here is derived from an EMBL/GenBank/DDBJ whole genome shotgun (WGS) entry which is preliminary data.</text>
</comment>
<dbReference type="Proteomes" id="UP000475862">
    <property type="component" value="Unassembled WGS sequence"/>
</dbReference>
<sequence>MIKLKGPLKDTQTLVFSICLPLNIATKYVMETILISIQSTSKTMYTQKLKKNLFSDTNKRGSTKLQTSTSNCIRLGSHYAFCWFNHNMLWLRPKVLQFLAPVDQQPTKHISMPVKKSVLLHSFNMISKLKLLQCDRCFYIHHCKIKSKIYTIFILSREFLNDVKNSEVSNAHLHLSSQVGKSNFKDLGTVHSRERRADRIFLMGDFFVASAVQTHEFAESGHEIGHYHLGRLRRLRVVVGGRHSPGSHLLRQDLTVAPPQLLLYLTSSAGSRIQSSI</sequence>
<gene>
    <name evidence="1" type="ORF">AGLY_009527</name>
</gene>
<evidence type="ECO:0000313" key="1">
    <source>
        <dbReference type="EMBL" id="KAE9533099.1"/>
    </source>
</evidence>
<dbReference type="EMBL" id="VYZN01000037">
    <property type="protein sequence ID" value="KAE9533099.1"/>
    <property type="molecule type" value="Genomic_DNA"/>
</dbReference>
<keyword evidence="2" id="KW-1185">Reference proteome</keyword>
<dbReference type="AlphaFoldDB" id="A0A6G0THP1"/>
<reference evidence="1 2" key="1">
    <citation type="submission" date="2019-08" db="EMBL/GenBank/DDBJ databases">
        <title>The genome of the soybean aphid Biotype 1, its phylome, world population structure and adaptation to the North American continent.</title>
        <authorList>
            <person name="Giordano R."/>
            <person name="Donthu R.K."/>
            <person name="Hernandez A.G."/>
            <person name="Wright C.L."/>
            <person name="Zimin A.V."/>
        </authorList>
    </citation>
    <scope>NUCLEOTIDE SEQUENCE [LARGE SCALE GENOMIC DNA]</scope>
    <source>
        <tissue evidence="1">Whole aphids</tissue>
    </source>
</reference>